<dbReference type="InterPro" id="IPR003382">
    <property type="entry name" value="Flavoprotein"/>
</dbReference>
<evidence type="ECO:0000259" key="9">
    <source>
        <dbReference type="Pfam" id="PF02441"/>
    </source>
</evidence>
<keyword evidence="4" id="KW-0456">Lyase</keyword>
<keyword evidence="4" id="KW-0210">Decarboxylase</keyword>
<keyword evidence="3" id="KW-0285">Flavoprotein</keyword>
<dbReference type="EC" id="4.1.1.36" evidence="8"/>
<dbReference type="Pfam" id="PF02441">
    <property type="entry name" value="Flavoprotein"/>
    <property type="match status" value="1"/>
</dbReference>
<evidence type="ECO:0000313" key="11">
    <source>
        <dbReference type="Proteomes" id="UP000316621"/>
    </source>
</evidence>
<dbReference type="EMBL" id="CM010721">
    <property type="protein sequence ID" value="RZC71255.1"/>
    <property type="molecule type" value="Genomic_DNA"/>
</dbReference>
<evidence type="ECO:0000256" key="5">
    <source>
        <dbReference type="ARBA" id="ARBA00022993"/>
    </source>
</evidence>
<dbReference type="InterPro" id="IPR036551">
    <property type="entry name" value="Flavin_trans-like"/>
</dbReference>
<comment type="cofactor">
    <cofactor evidence="1">
        <name>FMN</name>
        <dbReference type="ChEBI" id="CHEBI:58210"/>
    </cofactor>
</comment>
<protein>
    <recommendedName>
        <fullName evidence="8">phosphopantothenoylcysteine decarboxylase</fullName>
        <ecNumber evidence="8">4.1.1.36</ecNumber>
    </recommendedName>
</protein>
<keyword evidence="2" id="KW-0341">Growth regulation</keyword>
<dbReference type="GO" id="GO:0004633">
    <property type="term" value="F:phosphopantothenoylcysteine decarboxylase activity"/>
    <property type="evidence" value="ECO:0007669"/>
    <property type="project" value="UniProtKB-EC"/>
</dbReference>
<keyword evidence="3" id="KW-0288">FMN</keyword>
<name>A0A4Y7KH74_PAPSO</name>
<feature type="domain" description="Flavoprotein" evidence="9">
    <location>
        <begin position="81"/>
        <end position="253"/>
    </location>
</feature>
<dbReference type="STRING" id="3469.A0A4Y7KH74"/>
<evidence type="ECO:0000256" key="6">
    <source>
        <dbReference type="ARBA" id="ARBA00038350"/>
    </source>
</evidence>
<dbReference type="GO" id="GO:0010181">
    <property type="term" value="F:FMN binding"/>
    <property type="evidence" value="ECO:0007669"/>
    <property type="project" value="TreeGrafter"/>
</dbReference>
<dbReference type="GO" id="GO:0071513">
    <property type="term" value="C:phosphopantothenoylcysteine decarboxylase complex"/>
    <property type="evidence" value="ECO:0007669"/>
    <property type="project" value="TreeGrafter"/>
</dbReference>
<keyword evidence="11" id="KW-1185">Reference proteome</keyword>
<organism evidence="10 11">
    <name type="scientific">Papaver somniferum</name>
    <name type="common">Opium poppy</name>
    <dbReference type="NCBI Taxonomy" id="3469"/>
    <lineage>
        <taxon>Eukaryota</taxon>
        <taxon>Viridiplantae</taxon>
        <taxon>Streptophyta</taxon>
        <taxon>Embryophyta</taxon>
        <taxon>Tracheophyta</taxon>
        <taxon>Spermatophyta</taxon>
        <taxon>Magnoliopsida</taxon>
        <taxon>Ranunculales</taxon>
        <taxon>Papaveraceae</taxon>
        <taxon>Papaveroideae</taxon>
        <taxon>Papaver</taxon>
    </lineage>
</organism>
<proteinExistence type="inferred from homology"/>
<evidence type="ECO:0000256" key="8">
    <source>
        <dbReference type="ARBA" id="ARBA00066422"/>
    </source>
</evidence>
<gene>
    <name evidence="10" type="ORF">C5167_034512</name>
</gene>
<dbReference type="GO" id="GO:0015937">
    <property type="term" value="P:coenzyme A biosynthetic process"/>
    <property type="evidence" value="ECO:0007669"/>
    <property type="project" value="UniProtKB-KW"/>
</dbReference>
<evidence type="ECO:0000256" key="1">
    <source>
        <dbReference type="ARBA" id="ARBA00001917"/>
    </source>
</evidence>
<dbReference type="PANTHER" id="PTHR14359">
    <property type="entry name" value="HOMO-OLIGOMERIC FLAVIN CONTAINING CYS DECARBOXYLASE FAMILY"/>
    <property type="match status" value="1"/>
</dbReference>
<dbReference type="PANTHER" id="PTHR14359:SF6">
    <property type="entry name" value="PHOSPHOPANTOTHENOYLCYSTEINE DECARBOXYLASE"/>
    <property type="match status" value="1"/>
</dbReference>
<dbReference type="Gramene" id="RZC71255">
    <property type="protein sequence ID" value="RZC71255"/>
    <property type="gene ID" value="C5167_034512"/>
</dbReference>
<evidence type="ECO:0000256" key="7">
    <source>
        <dbReference type="ARBA" id="ARBA00060685"/>
    </source>
</evidence>
<dbReference type="Proteomes" id="UP000316621">
    <property type="component" value="Chromosome 7"/>
</dbReference>
<dbReference type="AlphaFoldDB" id="A0A4Y7KH74"/>
<dbReference type="Gene3D" id="3.40.50.1950">
    <property type="entry name" value="Flavin prenyltransferase-like"/>
    <property type="match status" value="1"/>
</dbReference>
<reference evidence="10 11" key="1">
    <citation type="journal article" date="2018" name="Science">
        <title>The opium poppy genome and morphinan production.</title>
        <authorList>
            <person name="Guo L."/>
            <person name="Winzer T."/>
            <person name="Yang X."/>
            <person name="Li Y."/>
            <person name="Ning Z."/>
            <person name="He Z."/>
            <person name="Teodor R."/>
            <person name="Lu Y."/>
            <person name="Bowser T.A."/>
            <person name="Graham I.A."/>
            <person name="Ye K."/>
        </authorList>
    </citation>
    <scope>NUCLEOTIDE SEQUENCE [LARGE SCALE GENOMIC DNA]</scope>
    <source>
        <strain evidence="11">cv. HN1</strain>
        <tissue evidence="10">Leaves</tissue>
    </source>
</reference>
<dbReference type="SUPFAM" id="SSF52507">
    <property type="entry name" value="Homo-oligomeric flavin-containing Cys decarboxylases, HFCD"/>
    <property type="match status" value="1"/>
</dbReference>
<evidence type="ECO:0000256" key="2">
    <source>
        <dbReference type="ARBA" id="ARBA00022604"/>
    </source>
</evidence>
<comment type="pathway">
    <text evidence="7">Cofactor biosynthesis; coenzyme A biosynthesis; CoA from (R)-pantothenate: step 3/5.</text>
</comment>
<dbReference type="FunFam" id="3.40.50.1950:FF:000004">
    <property type="entry name" value="Phosphopantothenoylcysteine decarboxylase"/>
    <property type="match status" value="1"/>
</dbReference>
<sequence length="269" mass="30175">MFLLRFFCDLHLQYTLLFCYTRFRGARFCDAPVQVIWIPYYCFSASLRRFIVLIDQVMDFAESMISEQEVVKDNLGPRKPRLLLAASGSVAAIKFGHLLHSFSDWAEIKAVVTKSSLHFIDKASIPKGVVIYTDEEEWSSWKKIGDNVLHIELRKWADVMVIAPLSANTLGKIAGGLCDNLLTCVVRAWDFNKPLFVAPAMNTYMWNNPFTTRHLDAISELGISVVPPITKRLACGDYGNGAMAEPSVIYSTVMLAVDSRAQTNGNIVL</sequence>
<evidence type="ECO:0000313" key="10">
    <source>
        <dbReference type="EMBL" id="RZC71255.1"/>
    </source>
</evidence>
<evidence type="ECO:0000256" key="3">
    <source>
        <dbReference type="ARBA" id="ARBA00022643"/>
    </source>
</evidence>
<comment type="similarity">
    <text evidence="6">Belongs to the HFCD (homooligomeric flavin containing Cys decarboxylase) superfamily.</text>
</comment>
<evidence type="ECO:0000256" key="4">
    <source>
        <dbReference type="ARBA" id="ARBA00022793"/>
    </source>
</evidence>
<accession>A0A4Y7KH74</accession>
<dbReference type="OMA" id="GDTETDC"/>
<keyword evidence="5" id="KW-0173">Coenzyme A biosynthesis</keyword>